<evidence type="ECO:0000259" key="9">
    <source>
        <dbReference type="PROSITE" id="PS51007"/>
    </source>
</evidence>
<dbReference type="SUPFAM" id="SSF46626">
    <property type="entry name" value="Cytochrome c"/>
    <property type="match status" value="1"/>
</dbReference>
<dbReference type="NCBIfam" id="NF045773">
    <property type="entry name" value="cytochro_C550"/>
    <property type="match status" value="1"/>
</dbReference>
<keyword evidence="1" id="KW-0813">Transport</keyword>
<feature type="transmembrane region" description="Helical" evidence="8">
    <location>
        <begin position="6"/>
        <end position="28"/>
    </location>
</feature>
<evidence type="ECO:0000256" key="5">
    <source>
        <dbReference type="ARBA" id="ARBA00023004"/>
    </source>
</evidence>
<evidence type="ECO:0000256" key="1">
    <source>
        <dbReference type="ARBA" id="ARBA00022448"/>
    </source>
</evidence>
<accession>A0ABT9WR12</accession>
<evidence type="ECO:0000256" key="7">
    <source>
        <dbReference type="SAM" id="MobiDB-lite"/>
    </source>
</evidence>
<dbReference type="EMBL" id="JAUSTT010000004">
    <property type="protein sequence ID" value="MDQ0175215.1"/>
    <property type="molecule type" value="Genomic_DNA"/>
</dbReference>
<keyword evidence="8" id="KW-0472">Membrane</keyword>
<reference evidence="10 11" key="1">
    <citation type="submission" date="2023-07" db="EMBL/GenBank/DDBJ databases">
        <title>Genomic Encyclopedia of Type Strains, Phase IV (KMG-IV): sequencing the most valuable type-strain genomes for metagenomic binning, comparative biology and taxonomic classification.</title>
        <authorList>
            <person name="Goeker M."/>
        </authorList>
    </citation>
    <scope>NUCLEOTIDE SEQUENCE [LARGE SCALE GENOMIC DNA]</scope>
    <source>
        <strain evidence="10 11">DSM 23837</strain>
    </source>
</reference>
<evidence type="ECO:0000313" key="10">
    <source>
        <dbReference type="EMBL" id="MDQ0175215.1"/>
    </source>
</evidence>
<dbReference type="InterPro" id="IPR009056">
    <property type="entry name" value="Cyt_c-like_dom"/>
</dbReference>
<organism evidence="10 11">
    <name type="scientific">Bacillus chungangensis</name>
    <dbReference type="NCBI Taxonomy" id="587633"/>
    <lineage>
        <taxon>Bacteria</taxon>
        <taxon>Bacillati</taxon>
        <taxon>Bacillota</taxon>
        <taxon>Bacilli</taxon>
        <taxon>Bacillales</taxon>
        <taxon>Bacillaceae</taxon>
        <taxon>Bacillus</taxon>
    </lineage>
</organism>
<evidence type="ECO:0000256" key="4">
    <source>
        <dbReference type="ARBA" id="ARBA00022982"/>
    </source>
</evidence>
<comment type="caution">
    <text evidence="10">The sequence shown here is derived from an EMBL/GenBank/DDBJ whole genome shotgun (WGS) entry which is preliminary data.</text>
</comment>
<keyword evidence="11" id="KW-1185">Reference proteome</keyword>
<dbReference type="PANTHER" id="PTHR37823:SF4">
    <property type="entry name" value="MENAQUINOL-CYTOCHROME C REDUCTASE CYTOCHROME B_C SUBUNIT"/>
    <property type="match status" value="1"/>
</dbReference>
<dbReference type="InterPro" id="IPR036909">
    <property type="entry name" value="Cyt_c-like_dom_sf"/>
</dbReference>
<keyword evidence="8" id="KW-1133">Transmembrane helix</keyword>
<keyword evidence="8" id="KW-0812">Transmembrane</keyword>
<dbReference type="InterPro" id="IPR051811">
    <property type="entry name" value="Cytochrome_c550/c551-like"/>
</dbReference>
<dbReference type="RefSeq" id="WP_307227313.1">
    <property type="nucleotide sequence ID" value="NZ_JAUSTT010000004.1"/>
</dbReference>
<proteinExistence type="predicted"/>
<feature type="domain" description="Cytochrome c" evidence="9">
    <location>
        <begin position="43"/>
        <end position="122"/>
    </location>
</feature>
<dbReference type="Proteomes" id="UP001223586">
    <property type="component" value="Unassembled WGS sequence"/>
</dbReference>
<dbReference type="Pfam" id="PF13442">
    <property type="entry name" value="Cytochrome_CBB3"/>
    <property type="match status" value="1"/>
</dbReference>
<feature type="region of interest" description="Disordered" evidence="7">
    <location>
        <begin position="33"/>
        <end position="55"/>
    </location>
</feature>
<dbReference type="PROSITE" id="PS51007">
    <property type="entry name" value="CYTC"/>
    <property type="match status" value="1"/>
</dbReference>
<keyword evidence="5 6" id="KW-0408">Iron</keyword>
<dbReference type="PANTHER" id="PTHR37823">
    <property type="entry name" value="CYTOCHROME C-553-LIKE"/>
    <property type="match status" value="1"/>
</dbReference>
<protein>
    <submittedName>
        <fullName evidence="10">Cytochrome c550</fullName>
    </submittedName>
</protein>
<keyword evidence="2 6" id="KW-0349">Heme</keyword>
<keyword evidence="4" id="KW-0249">Electron transport</keyword>
<dbReference type="Gene3D" id="1.10.760.10">
    <property type="entry name" value="Cytochrome c-like domain"/>
    <property type="match status" value="1"/>
</dbReference>
<dbReference type="InterPro" id="IPR054780">
    <property type="entry name" value="Cytochro_C550_firm"/>
</dbReference>
<gene>
    <name evidence="10" type="ORF">J2S08_001049</name>
</gene>
<evidence type="ECO:0000256" key="2">
    <source>
        <dbReference type="ARBA" id="ARBA00022617"/>
    </source>
</evidence>
<evidence type="ECO:0000256" key="6">
    <source>
        <dbReference type="PROSITE-ProRule" id="PRU00433"/>
    </source>
</evidence>
<dbReference type="PIRSF" id="PIRSF000025">
    <property type="entry name" value="Cytc_Bsub_c550"/>
    <property type="match status" value="1"/>
</dbReference>
<name>A0ABT9WR12_9BACI</name>
<keyword evidence="3 6" id="KW-0479">Metal-binding</keyword>
<evidence type="ECO:0000313" key="11">
    <source>
        <dbReference type="Proteomes" id="UP001223586"/>
    </source>
</evidence>
<sequence>MNRNPVIPYILIMIFGLALIFFLAVKGLGDSKELAKERDPEAQQEEAGATAGEFDPEGFAKTSCIGCHGADFGGGMGPPLKGMDLSADEVEKILVEGKNTMPAGLVPSENMDQMVEWLLSLE</sequence>
<evidence type="ECO:0000256" key="8">
    <source>
        <dbReference type="SAM" id="Phobius"/>
    </source>
</evidence>
<evidence type="ECO:0000256" key="3">
    <source>
        <dbReference type="ARBA" id="ARBA00022723"/>
    </source>
</evidence>
<dbReference type="InterPro" id="IPR012218">
    <property type="entry name" value="Cyt_c_BACSU-c550-type"/>
</dbReference>